<reference evidence="1" key="1">
    <citation type="submission" date="2018-05" db="EMBL/GenBank/DDBJ databases">
        <authorList>
            <person name="Lanie J.A."/>
            <person name="Ng W.-L."/>
            <person name="Kazmierczak K.M."/>
            <person name="Andrzejewski T.M."/>
            <person name="Davidsen T.M."/>
            <person name="Wayne K.J."/>
            <person name="Tettelin H."/>
            <person name="Glass J.I."/>
            <person name="Rusch D."/>
            <person name="Podicherti R."/>
            <person name="Tsui H.-C.T."/>
            <person name="Winkler M.E."/>
        </authorList>
    </citation>
    <scope>NUCLEOTIDE SEQUENCE</scope>
</reference>
<organism evidence="1">
    <name type="scientific">marine metagenome</name>
    <dbReference type="NCBI Taxonomy" id="408172"/>
    <lineage>
        <taxon>unclassified sequences</taxon>
        <taxon>metagenomes</taxon>
        <taxon>ecological metagenomes</taxon>
    </lineage>
</organism>
<dbReference type="EMBL" id="UINC01021933">
    <property type="protein sequence ID" value="SVA90527.1"/>
    <property type="molecule type" value="Genomic_DNA"/>
</dbReference>
<name>A0A381ZP76_9ZZZZ</name>
<sequence>MTTRSTSIYHDKVFSDKIIYLSGLPFEYTKSVDWYHQERRQSYSKINTK</sequence>
<accession>A0A381ZP76</accession>
<dbReference type="AlphaFoldDB" id="A0A381ZP76"/>
<proteinExistence type="predicted"/>
<evidence type="ECO:0000313" key="1">
    <source>
        <dbReference type="EMBL" id="SVA90527.1"/>
    </source>
</evidence>
<protein>
    <submittedName>
        <fullName evidence="1">Uncharacterized protein</fullName>
    </submittedName>
</protein>
<gene>
    <name evidence="1" type="ORF">METZ01_LOCUS143381</name>
</gene>